<dbReference type="RefSeq" id="WP_379982146.1">
    <property type="nucleotide sequence ID" value="NZ_JBHSFV010000016.1"/>
</dbReference>
<sequence>MSRTIAEIQTEILDEKERQSVLAGLTSESKTAIWRLWTYIVATAIWIHEQIVERNARISRPHTLDWYRSQALDFIDGKDLIFRDGFFEFDTVGLSESEIEDLKIVKHCAVSEIDLETIINPEGDLTLNTEINQNSNRVQLLSDYFHNQVGVVFMKVAKNEGEDNIVPLDADEQARLREFIRRIKDAGNQIQISSIPGDKLKLDLRVYVDPLLIYVNPDDPNDTDNGILVSNGSLKPVEAAIKEYLKNIEFNGALVKTFLIDAIQGTQGVNIPILDNMFAGGRAVTLSNENLINNEFYIPNAGYFNLSDDVLELNISYFPYTFYRNNQNIF</sequence>
<reference evidence="2" key="1">
    <citation type="journal article" date="2019" name="Int. J. Syst. Evol. Microbiol.">
        <title>The Global Catalogue of Microorganisms (GCM) 10K type strain sequencing project: providing services to taxonomists for standard genome sequencing and annotation.</title>
        <authorList>
            <consortium name="The Broad Institute Genomics Platform"/>
            <consortium name="The Broad Institute Genome Sequencing Center for Infectious Disease"/>
            <person name="Wu L."/>
            <person name="Ma J."/>
        </authorList>
    </citation>
    <scope>NUCLEOTIDE SEQUENCE [LARGE SCALE GENOMIC DNA]</scope>
    <source>
        <strain evidence="2">YJ-61-S</strain>
    </source>
</reference>
<comment type="caution">
    <text evidence="1">The sequence shown here is derived from an EMBL/GenBank/DDBJ whole genome shotgun (WGS) entry which is preliminary data.</text>
</comment>
<name>A0ABV9I3B5_9FLAO</name>
<organism evidence="1 2">
    <name type="scientific">Dokdonia ponticola</name>
    <dbReference type="NCBI Taxonomy" id="2041041"/>
    <lineage>
        <taxon>Bacteria</taxon>
        <taxon>Pseudomonadati</taxon>
        <taxon>Bacteroidota</taxon>
        <taxon>Flavobacteriia</taxon>
        <taxon>Flavobacteriales</taxon>
        <taxon>Flavobacteriaceae</taxon>
        <taxon>Dokdonia</taxon>
    </lineage>
</organism>
<proteinExistence type="predicted"/>
<accession>A0ABV9I3B5</accession>
<protein>
    <recommendedName>
        <fullName evidence="3">Baseplate protein J-like domain-containing protein</fullName>
    </recommendedName>
</protein>
<evidence type="ECO:0008006" key="3">
    <source>
        <dbReference type="Google" id="ProtNLM"/>
    </source>
</evidence>
<evidence type="ECO:0000313" key="2">
    <source>
        <dbReference type="Proteomes" id="UP001596043"/>
    </source>
</evidence>
<dbReference type="EMBL" id="JBHSFV010000016">
    <property type="protein sequence ID" value="MFC4636190.1"/>
    <property type="molecule type" value="Genomic_DNA"/>
</dbReference>
<keyword evidence="2" id="KW-1185">Reference proteome</keyword>
<dbReference type="Proteomes" id="UP001596043">
    <property type="component" value="Unassembled WGS sequence"/>
</dbReference>
<evidence type="ECO:0000313" key="1">
    <source>
        <dbReference type="EMBL" id="MFC4636190.1"/>
    </source>
</evidence>
<gene>
    <name evidence="1" type="ORF">ACFO3O_19945</name>
</gene>